<gene>
    <name evidence="2" type="ORF">PFDSM3638_04540</name>
</gene>
<feature type="transmembrane region" description="Helical" evidence="1">
    <location>
        <begin position="148"/>
        <end position="170"/>
    </location>
</feature>
<feature type="transmembrane region" description="Helical" evidence="1">
    <location>
        <begin position="468"/>
        <end position="486"/>
    </location>
</feature>
<keyword evidence="1" id="KW-0472">Membrane</keyword>
<feature type="transmembrane region" description="Helical" evidence="1">
    <location>
        <begin position="241"/>
        <end position="257"/>
    </location>
</feature>
<feature type="transmembrane region" description="Helical" evidence="1">
    <location>
        <begin position="403"/>
        <end position="423"/>
    </location>
</feature>
<feature type="transmembrane region" description="Helical" evidence="1">
    <location>
        <begin position="372"/>
        <end position="397"/>
    </location>
</feature>
<feature type="transmembrane region" description="Helical" evidence="1">
    <location>
        <begin position="190"/>
        <end position="209"/>
    </location>
</feature>
<feature type="transmembrane region" description="Helical" evidence="1">
    <location>
        <begin position="302"/>
        <end position="320"/>
    </location>
</feature>
<dbReference type="AlphaFoldDB" id="A0A5C0XPZ8"/>
<sequence length="487" mass="54266">MMWEIIKTIYKEVHFSIIKENSSVMNDPKKLKNSLKYSANIIWGVFLQSVMYLGLGVMVAVSILYSENEVQKAIFFSSYLIIPFILTLYSTSLATAYLLSSKAVEPLKPLPLGNLNFIVSLTLLIENLPAFVFLIPASLALGNSIASLLGLLWICSTILMGHSLALFLQIKFSGIHVGKGSVVKTLVKVAGFLIIAGIYFIVQALMRILEDNIEVIAPIFRKYFIAFPFAASTIYEPYKSLVLLALYTLPFLALYFYDLKRLGEVLEGIKTYGKVATKYKLTVANPVTAMFRKDYRIIFRKNPYLGTFLSPLLMSIYFIYNLAKEGFPVMMTLFSIMGISVLGLVMLDPAFAMDREVFPFLSSLPIKRREYLLGKMLTVSLSPLTFSAILVLLSCAFNGTEALLLIPFLASPFLTSSIGILYVKHKMGNERIELPVLKFYDGIVMLILSMIPFIIVAIPLFLLSVPKGYLVSGAIILVGALILSKLI</sequence>
<reference evidence="2 3" key="1">
    <citation type="submission" date="2017-08" db="EMBL/GenBank/DDBJ databases">
        <title>Resequencing and Reannotation of the genome of Pyrococcus furiosus type strain DSM3638.</title>
        <authorList>
            <person name="Reichelt R.M."/>
            <person name="Bunk B."/>
        </authorList>
    </citation>
    <scope>NUCLEOTIDE SEQUENCE [LARGE SCALE GENOMIC DNA]</scope>
    <source>
        <strain evidence="2 3">DSM 3638</strain>
    </source>
</reference>
<evidence type="ECO:0000313" key="2">
    <source>
        <dbReference type="EMBL" id="QEK78575.1"/>
    </source>
</evidence>
<dbReference type="EMBL" id="CP023154">
    <property type="protein sequence ID" value="QEK78575.1"/>
    <property type="molecule type" value="Genomic_DNA"/>
</dbReference>
<protein>
    <submittedName>
        <fullName evidence="2">Uncharacterized protein</fullName>
    </submittedName>
</protein>
<feature type="transmembrane region" description="Helical" evidence="1">
    <location>
        <begin position="41"/>
        <end position="66"/>
    </location>
</feature>
<feature type="transmembrane region" description="Helical" evidence="1">
    <location>
        <begin position="73"/>
        <end position="97"/>
    </location>
</feature>
<dbReference type="InterPro" id="IPR054100">
    <property type="entry name" value="12TM_1_arc"/>
</dbReference>
<dbReference type="InterPro" id="IPR018646">
    <property type="entry name" value="12TM_1"/>
</dbReference>
<evidence type="ECO:0000313" key="3">
    <source>
        <dbReference type="Proteomes" id="UP000324354"/>
    </source>
</evidence>
<feature type="transmembrane region" description="Helical" evidence="1">
    <location>
        <begin position="443"/>
        <end position="462"/>
    </location>
</feature>
<proteinExistence type="predicted"/>
<name>A0A5C0XPZ8_PYRFU</name>
<accession>A0A5C0XPZ8</accession>
<dbReference type="Pfam" id="PF09847">
    <property type="entry name" value="12TM_1"/>
    <property type="match status" value="1"/>
</dbReference>
<organism evidence="2 3">
    <name type="scientific">Pyrococcus furiosus (strain ATCC 43587 / DSM 3638 / JCM 8422 / Vc1)</name>
    <dbReference type="NCBI Taxonomy" id="186497"/>
    <lineage>
        <taxon>Archaea</taxon>
        <taxon>Methanobacteriati</taxon>
        <taxon>Methanobacteriota</taxon>
        <taxon>Thermococci</taxon>
        <taxon>Thermococcales</taxon>
        <taxon>Thermococcaceae</taxon>
        <taxon>Pyrococcus</taxon>
    </lineage>
</organism>
<feature type="transmembrane region" description="Helical" evidence="1">
    <location>
        <begin position="117"/>
        <end position="141"/>
    </location>
</feature>
<evidence type="ECO:0000256" key="1">
    <source>
        <dbReference type="SAM" id="Phobius"/>
    </source>
</evidence>
<dbReference type="Proteomes" id="UP000324354">
    <property type="component" value="Chromosome"/>
</dbReference>
<dbReference type="PIRSF" id="PIRSF018875">
    <property type="entry name" value="UCP018875_ABC_perm"/>
    <property type="match status" value="1"/>
</dbReference>
<keyword evidence="1" id="KW-0812">Transmembrane</keyword>
<keyword evidence="1" id="KW-1133">Transmembrane helix</keyword>
<feature type="transmembrane region" description="Helical" evidence="1">
    <location>
        <begin position="326"/>
        <end position="351"/>
    </location>
</feature>